<keyword evidence="5 7" id="KW-1133">Transmembrane helix</keyword>
<protein>
    <submittedName>
        <fullName evidence="9">Dipeptide and tripeptide permease A</fullName>
    </submittedName>
    <submittedName>
        <fullName evidence="10">MFS transporter</fullName>
    </submittedName>
</protein>
<feature type="transmembrane region" description="Helical" evidence="7">
    <location>
        <begin position="397"/>
        <end position="416"/>
    </location>
</feature>
<feature type="transmembrane region" description="Helical" evidence="7">
    <location>
        <begin position="364"/>
        <end position="385"/>
    </location>
</feature>
<dbReference type="PANTHER" id="PTHR23517:SF15">
    <property type="entry name" value="PROTON-DEPENDENT OLIGOPEPTIDE FAMILY TRANSPORT PROTEIN"/>
    <property type="match status" value="1"/>
</dbReference>
<keyword evidence="4 7" id="KW-0812">Transmembrane</keyword>
<evidence type="ECO:0000313" key="9">
    <source>
        <dbReference type="EMBL" id="CUO33417.1"/>
    </source>
</evidence>
<comment type="subcellular location">
    <subcellularLocation>
        <location evidence="1">Cell membrane</location>
        <topology evidence="1">Multi-pass membrane protein</topology>
    </subcellularLocation>
</comment>
<evidence type="ECO:0000256" key="7">
    <source>
        <dbReference type="SAM" id="Phobius"/>
    </source>
</evidence>
<feature type="transmembrane region" description="Helical" evidence="7">
    <location>
        <begin position="178"/>
        <end position="200"/>
    </location>
</feature>
<dbReference type="GO" id="GO:0005886">
    <property type="term" value="C:plasma membrane"/>
    <property type="evidence" value="ECO:0007669"/>
    <property type="project" value="UniProtKB-SubCell"/>
</dbReference>
<accession>A0A174E7G8</accession>
<dbReference type="EMBL" id="CYXR01000023">
    <property type="protein sequence ID" value="CUN09635.1"/>
    <property type="molecule type" value="Genomic_DNA"/>
</dbReference>
<dbReference type="PANTHER" id="PTHR23517">
    <property type="entry name" value="RESISTANCE PROTEIN MDTM, PUTATIVE-RELATED-RELATED"/>
    <property type="match status" value="1"/>
</dbReference>
<evidence type="ECO:0000256" key="1">
    <source>
        <dbReference type="ARBA" id="ARBA00004651"/>
    </source>
</evidence>
<dbReference type="Proteomes" id="UP000095362">
    <property type="component" value="Unassembled WGS sequence"/>
</dbReference>
<feature type="transmembrane region" description="Helical" evidence="7">
    <location>
        <begin position="333"/>
        <end position="352"/>
    </location>
</feature>
<dbReference type="Pfam" id="PF07690">
    <property type="entry name" value="MFS_1"/>
    <property type="match status" value="1"/>
</dbReference>
<evidence type="ECO:0000256" key="3">
    <source>
        <dbReference type="ARBA" id="ARBA00022475"/>
    </source>
</evidence>
<reference evidence="10" key="3">
    <citation type="submission" date="2022-09" db="EMBL/GenBank/DDBJ databases">
        <title>Draft genome sequence of Coprococcus comes strain 31264.</title>
        <authorList>
            <person name="Atsushi H."/>
            <person name="Moriya O."/>
            <person name="Mitsuo S."/>
        </authorList>
    </citation>
    <scope>NUCLEOTIDE SEQUENCE</scope>
    <source>
        <strain evidence="10">JCM 31264</strain>
    </source>
</reference>
<dbReference type="RefSeq" id="WP_055157953.1">
    <property type="nucleotide sequence ID" value="NZ_BSCI01000003.1"/>
</dbReference>
<feature type="transmembrane region" description="Helical" evidence="7">
    <location>
        <begin position="29"/>
        <end position="50"/>
    </location>
</feature>
<sequence>MGKAQTNEKHPKGFYACCITFMFERLAFYGAKPILLLFLITATLQGGLGIERTDAAVMAANLTAYTYMAPLIGGIISDRWLGARYAISLGYIIMAIGYLVGWKATGPGMVNLMIILVSIGTGLFKGNLNALIGRQYQNKELLDAAFSIQYSYVNVGAFVGSLLTGFLYLHLFKKGDVLGFRQCFFVASIWCIVGLAWFVLNWKNLQGQGVKPFKYLTDENGNVIGSNEKKEDGKNDKQPLTKLERNRMIAIILVSALSVIFWLFYYQQDLALVIYMTDYVKMSIGSFDIPPSWVTTTWNGLLCVVLGGVMAAIWKKLAERPQGDMNMFKKVALGFLFVGLAFGVMVVCELVRGVGVDASVKASVFWPFLFVTVITIGEMCFSPLRNAFVSKYAPKKYLSLLMGVIAISTFGANKLSPFVQAFIEKFDVFPVFVGITVIMLVFTALIFLANKKLNSLVEGKEEA</sequence>
<feature type="transmembrane region" description="Helical" evidence="7">
    <location>
        <begin position="56"/>
        <end position="76"/>
    </location>
</feature>
<dbReference type="SUPFAM" id="SSF103473">
    <property type="entry name" value="MFS general substrate transporter"/>
    <property type="match status" value="1"/>
</dbReference>
<dbReference type="InterPro" id="IPR011701">
    <property type="entry name" value="MFS"/>
</dbReference>
<reference evidence="10" key="4">
    <citation type="submission" date="2022-11" db="EMBL/GenBank/DDBJ databases">
        <title>Draft genome sequence of Coprococcus comes strain 31264.</title>
        <authorList>
            <person name="Hisatomi A."/>
            <person name="Ohkuma M."/>
            <person name="Sakamoto M."/>
        </authorList>
    </citation>
    <scope>NUCLEOTIDE SEQUENCE</scope>
    <source>
        <strain evidence="10">JCM 31264</strain>
    </source>
</reference>
<feature type="transmembrane region" description="Helical" evidence="7">
    <location>
        <begin position="83"/>
        <end position="100"/>
    </location>
</feature>
<dbReference type="CDD" id="cd17346">
    <property type="entry name" value="MFS_DtpA_like"/>
    <property type="match status" value="1"/>
</dbReference>
<gene>
    <name evidence="9" type="primary">dtpA</name>
    <name evidence="10" type="ORF">comes_07250</name>
    <name evidence="11" type="ORF">DW656_05145</name>
    <name evidence="9" type="ORF">ERS852481_01848</name>
    <name evidence="8" type="ORF">ERS852574_02668</name>
</gene>
<evidence type="ECO:0000313" key="12">
    <source>
        <dbReference type="Proteomes" id="UP000095362"/>
    </source>
</evidence>
<feature type="transmembrane region" description="Helical" evidence="7">
    <location>
        <begin position="292"/>
        <end position="313"/>
    </location>
</feature>
<keyword evidence="6 7" id="KW-0472">Membrane</keyword>
<dbReference type="PaxDb" id="410072-ERS852525_00594"/>
<dbReference type="AlphaFoldDB" id="A0A174E7G8"/>
<evidence type="ECO:0000256" key="6">
    <source>
        <dbReference type="ARBA" id="ARBA00023136"/>
    </source>
</evidence>
<organism evidence="9 12">
    <name type="scientific">Coprococcus comes</name>
    <dbReference type="NCBI Taxonomy" id="410072"/>
    <lineage>
        <taxon>Bacteria</taxon>
        <taxon>Bacillati</taxon>
        <taxon>Bacillota</taxon>
        <taxon>Clostridia</taxon>
        <taxon>Lachnospirales</taxon>
        <taxon>Lachnospiraceae</taxon>
        <taxon>Coprococcus</taxon>
    </lineage>
</organism>
<evidence type="ECO:0000313" key="11">
    <source>
        <dbReference type="EMBL" id="RHF84709.1"/>
    </source>
</evidence>
<feature type="transmembrane region" description="Helical" evidence="7">
    <location>
        <begin position="152"/>
        <end position="172"/>
    </location>
</feature>
<dbReference type="Gene3D" id="1.20.1250.20">
    <property type="entry name" value="MFS general substrate transporter like domains"/>
    <property type="match status" value="2"/>
</dbReference>
<evidence type="ECO:0000313" key="8">
    <source>
        <dbReference type="EMBL" id="CUN09635.1"/>
    </source>
</evidence>
<dbReference type="Proteomes" id="UP001145109">
    <property type="component" value="Unassembled WGS sequence"/>
</dbReference>
<evidence type="ECO:0000256" key="5">
    <source>
        <dbReference type="ARBA" id="ARBA00022989"/>
    </source>
</evidence>
<dbReference type="EMBL" id="CYZK01000011">
    <property type="protein sequence ID" value="CUO33417.1"/>
    <property type="molecule type" value="Genomic_DNA"/>
</dbReference>
<evidence type="ECO:0000313" key="14">
    <source>
        <dbReference type="Proteomes" id="UP000284579"/>
    </source>
</evidence>
<dbReference type="GO" id="GO:0015833">
    <property type="term" value="P:peptide transport"/>
    <property type="evidence" value="ECO:0007669"/>
    <property type="project" value="InterPro"/>
</dbReference>
<feature type="transmembrane region" description="Helical" evidence="7">
    <location>
        <begin position="248"/>
        <end position="266"/>
    </location>
</feature>
<keyword evidence="3" id="KW-1003">Cell membrane</keyword>
<dbReference type="Proteomes" id="UP000095727">
    <property type="component" value="Unassembled WGS sequence"/>
</dbReference>
<feature type="transmembrane region" description="Helical" evidence="7">
    <location>
        <begin position="112"/>
        <end position="132"/>
    </location>
</feature>
<dbReference type="InterPro" id="IPR050171">
    <property type="entry name" value="MFS_Transporters"/>
</dbReference>
<keyword evidence="2" id="KW-0813">Transport</keyword>
<dbReference type="InterPro" id="IPR005279">
    <property type="entry name" value="Dipep/tripep_permease"/>
</dbReference>
<dbReference type="Proteomes" id="UP000284579">
    <property type="component" value="Unassembled WGS sequence"/>
</dbReference>
<reference evidence="11 14" key="2">
    <citation type="submission" date="2018-08" db="EMBL/GenBank/DDBJ databases">
        <title>A genome reference for cultivated species of the human gut microbiota.</title>
        <authorList>
            <person name="Zou Y."/>
            <person name="Xue W."/>
            <person name="Luo G."/>
        </authorList>
    </citation>
    <scope>NUCLEOTIDE SEQUENCE [LARGE SCALE GENOMIC DNA]</scope>
    <source>
        <strain evidence="11 14">AM23-3</strain>
    </source>
</reference>
<dbReference type="InterPro" id="IPR036259">
    <property type="entry name" value="MFS_trans_sf"/>
</dbReference>
<feature type="transmembrane region" description="Helical" evidence="7">
    <location>
        <begin position="428"/>
        <end position="449"/>
    </location>
</feature>
<evidence type="ECO:0000313" key="13">
    <source>
        <dbReference type="Proteomes" id="UP000095727"/>
    </source>
</evidence>
<evidence type="ECO:0000256" key="4">
    <source>
        <dbReference type="ARBA" id="ARBA00022692"/>
    </source>
</evidence>
<dbReference type="EMBL" id="BSCI01000003">
    <property type="protein sequence ID" value="GLG86180.1"/>
    <property type="molecule type" value="Genomic_DNA"/>
</dbReference>
<name>A0A174E7G8_9FIRM</name>
<evidence type="ECO:0000313" key="10">
    <source>
        <dbReference type="EMBL" id="GLG86180.1"/>
    </source>
</evidence>
<dbReference type="EMBL" id="QRHO01000004">
    <property type="protein sequence ID" value="RHF84709.1"/>
    <property type="molecule type" value="Genomic_DNA"/>
</dbReference>
<reference evidence="12 13" key="1">
    <citation type="submission" date="2015-09" db="EMBL/GenBank/DDBJ databases">
        <authorList>
            <consortium name="Pathogen Informatics"/>
        </authorList>
    </citation>
    <scope>NUCLEOTIDE SEQUENCE [LARGE SCALE GENOMIC DNA]</scope>
    <source>
        <strain evidence="9 12">2789STDY5834866</strain>
        <strain evidence="8 13">2789STDY5834962</strain>
    </source>
</reference>
<dbReference type="GO" id="GO:1904680">
    <property type="term" value="F:peptide transmembrane transporter activity"/>
    <property type="evidence" value="ECO:0007669"/>
    <property type="project" value="InterPro"/>
</dbReference>
<evidence type="ECO:0000256" key="2">
    <source>
        <dbReference type="ARBA" id="ARBA00022448"/>
    </source>
</evidence>
<dbReference type="STRING" id="410072.ERS852525_00594"/>
<proteinExistence type="predicted"/>